<evidence type="ECO:0000313" key="4">
    <source>
        <dbReference type="Proteomes" id="UP000601435"/>
    </source>
</evidence>
<reference evidence="3" key="1">
    <citation type="submission" date="2021-02" db="EMBL/GenBank/DDBJ databases">
        <authorList>
            <person name="Dougan E. K."/>
            <person name="Rhodes N."/>
            <person name="Thang M."/>
            <person name="Chan C."/>
        </authorList>
    </citation>
    <scope>NUCLEOTIDE SEQUENCE</scope>
</reference>
<organism evidence="3 4">
    <name type="scientific">Symbiodinium necroappetens</name>
    <dbReference type="NCBI Taxonomy" id="1628268"/>
    <lineage>
        <taxon>Eukaryota</taxon>
        <taxon>Sar</taxon>
        <taxon>Alveolata</taxon>
        <taxon>Dinophyceae</taxon>
        <taxon>Suessiales</taxon>
        <taxon>Symbiodiniaceae</taxon>
        <taxon>Symbiodinium</taxon>
    </lineage>
</organism>
<feature type="non-terminal residue" evidence="3">
    <location>
        <position position="1204"/>
    </location>
</feature>
<accession>A0A813CK76</accession>
<dbReference type="SUPFAM" id="SSF56219">
    <property type="entry name" value="DNase I-like"/>
    <property type="match status" value="1"/>
</dbReference>
<evidence type="ECO:0000259" key="2">
    <source>
        <dbReference type="PROSITE" id="PS50879"/>
    </source>
</evidence>
<dbReference type="OrthoDB" id="447163at2759"/>
<dbReference type="InterPro" id="IPR002156">
    <property type="entry name" value="RNaseH_domain"/>
</dbReference>
<dbReference type="InterPro" id="IPR036691">
    <property type="entry name" value="Endo/exonu/phosph_ase_sf"/>
</dbReference>
<dbReference type="SUPFAM" id="SSF53098">
    <property type="entry name" value="Ribonuclease H-like"/>
    <property type="match status" value="1"/>
</dbReference>
<dbReference type="GO" id="GO:0003676">
    <property type="term" value="F:nucleic acid binding"/>
    <property type="evidence" value="ECO:0007669"/>
    <property type="project" value="InterPro"/>
</dbReference>
<sequence length="1204" mass="133597">ILLEAIAEHLADIRAQQKEVVARVSRKVLSLQDLLPPSPFQVAALSLRDIVPACRHGEDRWWEADWLDADLRVYLRDPSIKAAWKAHYAGMPTWGASKEPPEGLVRLLIYTDGSAPGQDPSDILPAAWAMAVWAECSAGLYFVGASAHTTAPPNTPFHLGELQETALTAELLALAWALAWSLDFGYKAGVPLEFRYDATSAGGGVFGSQKLPVLHGPDGEGLAPFVAQLRLTLTQRAKVDHMRVKGHSGELGNELCDIMARFCRKNPSSAYDRCLPTWPAAWYKHELWSWGWLSRYSGPLYPSLPAFEAEAFRLQGQVRHAEPPKLGTQRKAFRRAEVLYQVSLATYNVLTLLDPGAVKHRAARASDPGLMIAGKRDILKKQFLQRGLWMIGMQETRLPTSAILPDKEFLMLNSAADEHGHYGCSLWINLAHVYAEENGVKHRVRKEQVVVTHLSSRHLQVRLEAPRLQLTILVLHAPRIAAQGLDCVEAFWSDRARELRPHSLTSECVVLADANAHLGSVLSDGIGPDGAEEENSEGRFVQNFLQQVGCFAPSTFGEIHRGEHWTWCAPGIGGVKHRLDYVLVPLMWRSFEQGTSVWYDLESLQTRRDHMPLTYWCTFCKSQPATHYHTSVRQSVRPPRDLAPTDRKDFAYRVAALQQVHWLADVDAQYACKVQQLLDIGARFVEPPQRKPTNEYLAASTIDLVQERRDYRAYMCQEEQELKRRLMMIVFVAFRLLSRGQVFTDAMQRLAGEWLADIDHSLAQALERYGELTVAIRAAVKRDRVKYLEGLSEAVTLQDLRHPRALYASVRKAFPRAASSRRSLFQPLPAVRLSDGTLAQGPEAKALRWTEFFQAQEAGLQVTAAEYSERFRASGTAVFPDGCVFDVNALPGIGELEQQLHVAKYGKASGPDAITAELLRVSVPHVAAHLFQVCLKAALQVKEPVEWRGGALLCLAKRAAAAFECKAFRSILVASVVSKAHHRLLRAKLMPAFQGYKTELQSGQMAGTGVDSLSLLVRTYQLRAQQRRQVSSLTFFDVKAAFYRVIRQALLKAAPDSGDKEFLEVLYDLGVPADALPELVSHLRNMAVLAESGVGPHMQAQVSDLFQGSWFRMDGAGPLVATRRGTRPEDPLADLLFAFSFTAYLRCAERALQAKGLSTQLDAPRHEVPAGLETSAGPKPPEAASGPETPAQDDAASTIKVKSL</sequence>
<name>A0A813CK76_9DINO</name>
<dbReference type="Proteomes" id="UP000601435">
    <property type="component" value="Unassembled WGS sequence"/>
</dbReference>
<dbReference type="Gene3D" id="3.30.420.10">
    <property type="entry name" value="Ribonuclease H-like superfamily/Ribonuclease H"/>
    <property type="match status" value="1"/>
</dbReference>
<keyword evidence="4" id="KW-1185">Reference proteome</keyword>
<protein>
    <recommendedName>
        <fullName evidence="2">RNase H type-1 domain-containing protein</fullName>
    </recommendedName>
</protein>
<evidence type="ECO:0000256" key="1">
    <source>
        <dbReference type="SAM" id="MobiDB-lite"/>
    </source>
</evidence>
<proteinExistence type="predicted"/>
<dbReference type="AlphaFoldDB" id="A0A813CK76"/>
<comment type="caution">
    <text evidence="3">The sequence shown here is derived from an EMBL/GenBank/DDBJ whole genome shotgun (WGS) entry which is preliminary data.</text>
</comment>
<dbReference type="GO" id="GO:0004523">
    <property type="term" value="F:RNA-DNA hybrid ribonuclease activity"/>
    <property type="evidence" value="ECO:0007669"/>
    <property type="project" value="InterPro"/>
</dbReference>
<evidence type="ECO:0000313" key="3">
    <source>
        <dbReference type="EMBL" id="CAE7942800.1"/>
    </source>
</evidence>
<gene>
    <name evidence="3" type="ORF">SNEC2469_LOCUS34797</name>
</gene>
<dbReference type="PROSITE" id="PS50879">
    <property type="entry name" value="RNASE_H_1"/>
    <property type="match status" value="1"/>
</dbReference>
<dbReference type="EMBL" id="CAJNJA010097708">
    <property type="protein sequence ID" value="CAE7942800.1"/>
    <property type="molecule type" value="Genomic_DNA"/>
</dbReference>
<feature type="region of interest" description="Disordered" evidence="1">
    <location>
        <begin position="1162"/>
        <end position="1204"/>
    </location>
</feature>
<dbReference type="InterPro" id="IPR012337">
    <property type="entry name" value="RNaseH-like_sf"/>
</dbReference>
<dbReference type="InterPro" id="IPR036397">
    <property type="entry name" value="RNaseH_sf"/>
</dbReference>
<feature type="domain" description="RNase H type-1" evidence="2">
    <location>
        <begin position="103"/>
        <end position="265"/>
    </location>
</feature>